<dbReference type="PANTHER" id="PTHR12558:SF13">
    <property type="entry name" value="CELL DIVISION CYCLE PROTEIN 27 HOMOLOG"/>
    <property type="match status" value="1"/>
</dbReference>
<sequence>MEAQEQPLNQEQETRSKQEPEKKRKKSNGTKSEKFKWWQTLLILILTLVISVGACYYVSQKYFWSKYDNDRLAEQLDIAKAVADAKPNDPKSHVNLGYAYFLNGDNDEAITQYKMAMDLDKNYFDAYFNLGLVYNKENRLNDSVKMAQKATEISPKDYKGFLLKGMSYRKLKMYKEAIEALNEANKLMPANTDIIYEVGRVAEDQGDKRNAEQIYKDALSYDPLYKPALEGLERVAKK</sequence>
<feature type="compositionally biased region" description="Basic and acidic residues" evidence="2">
    <location>
        <begin position="12"/>
        <end position="22"/>
    </location>
</feature>
<keyword evidence="3" id="KW-0812">Transmembrane</keyword>
<dbReference type="Proteomes" id="UP000501868">
    <property type="component" value="Chromosome"/>
</dbReference>
<keyword evidence="3" id="KW-0472">Membrane</keyword>
<name>A0A6H1PAN1_PRIMG</name>
<dbReference type="AlphaFoldDB" id="A0A6H1PAN1"/>
<dbReference type="PROSITE" id="PS50005">
    <property type="entry name" value="TPR"/>
    <property type="match status" value="4"/>
</dbReference>
<feature type="compositionally biased region" description="Polar residues" evidence="2">
    <location>
        <begin position="1"/>
        <end position="11"/>
    </location>
</feature>
<evidence type="ECO:0000256" key="2">
    <source>
        <dbReference type="SAM" id="MobiDB-lite"/>
    </source>
</evidence>
<dbReference type="SUPFAM" id="SSF48452">
    <property type="entry name" value="TPR-like"/>
    <property type="match status" value="1"/>
</dbReference>
<evidence type="ECO:0000256" key="1">
    <source>
        <dbReference type="PROSITE-ProRule" id="PRU00339"/>
    </source>
</evidence>
<proteinExistence type="predicted"/>
<dbReference type="EMBL" id="CP051128">
    <property type="protein sequence ID" value="QIZ10603.1"/>
    <property type="molecule type" value="Genomic_DNA"/>
</dbReference>
<feature type="repeat" description="TPR" evidence="1">
    <location>
        <begin position="124"/>
        <end position="157"/>
    </location>
</feature>
<dbReference type="SMART" id="SM00028">
    <property type="entry name" value="TPR"/>
    <property type="match status" value="4"/>
</dbReference>
<evidence type="ECO:0000313" key="4">
    <source>
        <dbReference type="EMBL" id="QIZ10603.1"/>
    </source>
</evidence>
<dbReference type="Pfam" id="PF13414">
    <property type="entry name" value="TPR_11"/>
    <property type="match status" value="1"/>
</dbReference>
<feature type="transmembrane region" description="Helical" evidence="3">
    <location>
        <begin position="37"/>
        <end position="58"/>
    </location>
</feature>
<dbReference type="Pfam" id="PF13181">
    <property type="entry name" value="TPR_8"/>
    <property type="match status" value="2"/>
</dbReference>
<keyword evidence="1" id="KW-0802">TPR repeat</keyword>
<keyword evidence="3" id="KW-1133">Transmembrane helix</keyword>
<dbReference type="PANTHER" id="PTHR12558">
    <property type="entry name" value="CELL DIVISION CYCLE 16,23,27"/>
    <property type="match status" value="1"/>
</dbReference>
<organism evidence="4 5">
    <name type="scientific">Priestia megaterium</name>
    <name type="common">Bacillus megaterium</name>
    <dbReference type="NCBI Taxonomy" id="1404"/>
    <lineage>
        <taxon>Bacteria</taxon>
        <taxon>Bacillati</taxon>
        <taxon>Bacillota</taxon>
        <taxon>Bacilli</taxon>
        <taxon>Bacillales</taxon>
        <taxon>Bacillaceae</taxon>
        <taxon>Priestia</taxon>
    </lineage>
</organism>
<reference evidence="4 5" key="2">
    <citation type="submission" date="2020-04" db="EMBL/GenBank/DDBJ databases">
        <authorList>
            <person name="Fomenkov A."/>
            <person name="Anton B.P."/>
            <person name="Roberts R.J."/>
        </authorList>
    </citation>
    <scope>NUCLEOTIDE SEQUENCE [LARGE SCALE GENOMIC DNA]</scope>
    <source>
        <strain evidence="4 5">S2</strain>
    </source>
</reference>
<dbReference type="InterPro" id="IPR011990">
    <property type="entry name" value="TPR-like_helical_dom_sf"/>
</dbReference>
<evidence type="ECO:0000313" key="5">
    <source>
        <dbReference type="Proteomes" id="UP000501868"/>
    </source>
</evidence>
<reference evidence="4 5" key="1">
    <citation type="submission" date="2020-04" db="EMBL/GenBank/DDBJ databases">
        <title>Genome-Wide Identification of 5-Methylcytosine Sites in Bacterial Genomes By High-Throughput Sequencing of MspJI Restriction Fragments.</title>
        <authorList>
            <person name="Wu V."/>
        </authorList>
    </citation>
    <scope>NUCLEOTIDE SEQUENCE [LARGE SCALE GENOMIC DNA]</scope>
    <source>
        <strain evidence="4 5">S2</strain>
    </source>
</reference>
<evidence type="ECO:0000256" key="3">
    <source>
        <dbReference type="SAM" id="Phobius"/>
    </source>
</evidence>
<protein>
    <submittedName>
        <fullName evidence="4">Tetratricopeptide repeat protein</fullName>
    </submittedName>
</protein>
<feature type="repeat" description="TPR" evidence="1">
    <location>
        <begin position="90"/>
        <end position="123"/>
    </location>
</feature>
<gene>
    <name evidence="4" type="ORF">HFZ78_30980</name>
</gene>
<dbReference type="InterPro" id="IPR019734">
    <property type="entry name" value="TPR_rpt"/>
</dbReference>
<accession>A0A6H1PAN1</accession>
<feature type="repeat" description="TPR" evidence="1">
    <location>
        <begin position="158"/>
        <end position="191"/>
    </location>
</feature>
<dbReference type="Gene3D" id="1.25.40.10">
    <property type="entry name" value="Tetratricopeptide repeat domain"/>
    <property type="match status" value="1"/>
</dbReference>
<feature type="region of interest" description="Disordered" evidence="2">
    <location>
        <begin position="1"/>
        <end position="28"/>
    </location>
</feature>
<feature type="repeat" description="TPR" evidence="1">
    <location>
        <begin position="192"/>
        <end position="225"/>
    </location>
</feature>